<accession>A0A6M3LRM6</accession>
<dbReference type="AlphaFoldDB" id="A0A6M3LRM6"/>
<dbReference type="EMBL" id="MT143435">
    <property type="protein sequence ID" value="QJA96809.1"/>
    <property type="molecule type" value="Genomic_DNA"/>
</dbReference>
<organism evidence="1">
    <name type="scientific">viral metagenome</name>
    <dbReference type="NCBI Taxonomy" id="1070528"/>
    <lineage>
        <taxon>unclassified sequences</taxon>
        <taxon>metagenomes</taxon>
        <taxon>organismal metagenomes</taxon>
    </lineage>
</organism>
<proteinExistence type="predicted"/>
<protein>
    <submittedName>
        <fullName evidence="1">Uncharacterized protein</fullName>
    </submittedName>
</protein>
<reference evidence="1" key="1">
    <citation type="submission" date="2020-03" db="EMBL/GenBank/DDBJ databases">
        <title>The deep terrestrial virosphere.</title>
        <authorList>
            <person name="Holmfeldt K."/>
            <person name="Nilsson E."/>
            <person name="Simone D."/>
            <person name="Lopez-Fernandez M."/>
            <person name="Wu X."/>
            <person name="de Brujin I."/>
            <person name="Lundin D."/>
            <person name="Andersson A."/>
            <person name="Bertilsson S."/>
            <person name="Dopson M."/>
        </authorList>
    </citation>
    <scope>NUCLEOTIDE SEQUENCE</scope>
    <source>
        <strain evidence="1">MM415B07332</strain>
    </source>
</reference>
<gene>
    <name evidence="1" type="ORF">MM415B07332_0008</name>
</gene>
<name>A0A6M3LRM6_9ZZZZ</name>
<sequence>MDFQELVQAEREKQNEKWGEQNHDPYKWMSILGEEIGELNKGFLETENIRGIRFKADYFLETELIQCAAVLKAMYESGKRNGWL</sequence>
<evidence type="ECO:0000313" key="1">
    <source>
        <dbReference type="EMBL" id="QJA96809.1"/>
    </source>
</evidence>